<organism evidence="2 3">
    <name type="scientific">Exophiala dermatitidis</name>
    <name type="common">Black yeast-like fungus</name>
    <name type="synonym">Wangiella dermatitidis</name>
    <dbReference type="NCBI Taxonomy" id="5970"/>
    <lineage>
        <taxon>Eukaryota</taxon>
        <taxon>Fungi</taxon>
        <taxon>Dikarya</taxon>
        <taxon>Ascomycota</taxon>
        <taxon>Pezizomycotina</taxon>
        <taxon>Eurotiomycetes</taxon>
        <taxon>Chaetothyriomycetidae</taxon>
        <taxon>Chaetothyriales</taxon>
        <taxon>Herpotrichiellaceae</taxon>
        <taxon>Exophiala</taxon>
    </lineage>
</organism>
<proteinExistence type="predicted"/>
<evidence type="ECO:0000256" key="1">
    <source>
        <dbReference type="SAM" id="MobiDB-lite"/>
    </source>
</evidence>
<protein>
    <submittedName>
        <fullName evidence="2">Uncharacterized protein</fullName>
    </submittedName>
</protein>
<feature type="compositionally biased region" description="Low complexity" evidence="1">
    <location>
        <begin position="68"/>
        <end position="82"/>
    </location>
</feature>
<reference evidence="2" key="1">
    <citation type="submission" date="2023-01" db="EMBL/GenBank/DDBJ databases">
        <title>Exophiala dermititidis isolated from Cystic Fibrosis Patient.</title>
        <authorList>
            <person name="Kurbessoian T."/>
            <person name="Crocker A."/>
            <person name="Murante D."/>
            <person name="Hogan D.A."/>
            <person name="Stajich J.E."/>
        </authorList>
    </citation>
    <scope>NUCLEOTIDE SEQUENCE</scope>
    <source>
        <strain evidence="2">Ex8</strain>
    </source>
</reference>
<dbReference type="Proteomes" id="UP001161757">
    <property type="component" value="Unassembled WGS sequence"/>
</dbReference>
<feature type="compositionally biased region" description="Basic and acidic residues" evidence="1">
    <location>
        <begin position="88"/>
        <end position="99"/>
    </location>
</feature>
<comment type="caution">
    <text evidence="2">The sequence shown here is derived from an EMBL/GenBank/DDBJ whole genome shotgun (WGS) entry which is preliminary data.</text>
</comment>
<dbReference type="EMBL" id="JAJGCB010000003">
    <property type="protein sequence ID" value="KAJ8993979.1"/>
    <property type="molecule type" value="Genomic_DNA"/>
</dbReference>
<dbReference type="AlphaFoldDB" id="A0AAN6F008"/>
<name>A0AAN6F008_EXODE</name>
<feature type="region of interest" description="Disordered" evidence="1">
    <location>
        <begin position="68"/>
        <end position="99"/>
    </location>
</feature>
<feature type="region of interest" description="Disordered" evidence="1">
    <location>
        <begin position="1"/>
        <end position="51"/>
    </location>
</feature>
<evidence type="ECO:0000313" key="2">
    <source>
        <dbReference type="EMBL" id="KAJ8993979.1"/>
    </source>
</evidence>
<gene>
    <name evidence="2" type="ORF">HRR80_002479</name>
</gene>
<accession>A0AAN6F008</accession>
<evidence type="ECO:0000313" key="3">
    <source>
        <dbReference type="Proteomes" id="UP001161757"/>
    </source>
</evidence>
<sequence>MGARPGTSGKSVTVTGLHPRLLVPQGCVPAADPPQQPRPNKPRPAARSVSSPAKMAAIWRIMLLHHSYNTSSNSNSNRYRCNQLGLLGERRGRIHDRRE</sequence>